<dbReference type="Proteomes" id="UP001237207">
    <property type="component" value="Unassembled WGS sequence"/>
</dbReference>
<feature type="transmembrane region" description="Helical" evidence="1">
    <location>
        <begin position="12"/>
        <end position="36"/>
    </location>
</feature>
<dbReference type="Pfam" id="PF17328">
    <property type="entry name" value="DUF5366"/>
    <property type="match status" value="1"/>
</dbReference>
<feature type="transmembrane region" description="Helical" evidence="1">
    <location>
        <begin position="56"/>
        <end position="77"/>
    </location>
</feature>
<keyword evidence="1" id="KW-0472">Membrane</keyword>
<comment type="caution">
    <text evidence="2">The sequence shown here is derived from an EMBL/GenBank/DDBJ whole genome shotgun (WGS) entry which is preliminary data.</text>
</comment>
<dbReference type="AlphaFoldDB" id="A0AAJ1T0Y4"/>
<keyword evidence="3" id="KW-1185">Reference proteome</keyword>
<feature type="transmembrane region" description="Helical" evidence="1">
    <location>
        <begin position="150"/>
        <end position="175"/>
    </location>
</feature>
<sequence length="187" mass="21009">MKIKNIYFTGYLPFISILLFSLSLSVYFQSFLLGIFKKIGLYNGMLEFFTETEMKLTMILGLMLVFFMIFSALKLVADTINQLSFLFFSKDTEGEIIKAARMGTLIYFVGSLISLLSIASAIGIAIIFVLTTLSYFAYFVYKTSSSFTTPGLIGIICFEIIVWVLLIVLIIFIVAKIYNSLMSGLPV</sequence>
<proteinExistence type="predicted"/>
<keyword evidence="1" id="KW-1133">Transmembrane helix</keyword>
<accession>A0AAJ1T0Y4</accession>
<gene>
    <name evidence="2" type="ORF">J2S13_003010</name>
</gene>
<dbReference type="InterPro" id="IPR035289">
    <property type="entry name" value="DUF5366"/>
</dbReference>
<evidence type="ECO:0000256" key="1">
    <source>
        <dbReference type="SAM" id="Phobius"/>
    </source>
</evidence>
<reference evidence="2" key="1">
    <citation type="submission" date="2023-07" db="EMBL/GenBank/DDBJ databases">
        <title>Genomic Encyclopedia of Type Strains, Phase IV (KMG-IV): sequencing the most valuable type-strain genomes for metagenomic binning, comparative biology and taxonomic classification.</title>
        <authorList>
            <person name="Goeker M."/>
        </authorList>
    </citation>
    <scope>NUCLEOTIDE SEQUENCE</scope>
    <source>
        <strain evidence="2">DSM 23947</strain>
    </source>
</reference>
<evidence type="ECO:0000313" key="2">
    <source>
        <dbReference type="EMBL" id="MDQ0216548.1"/>
    </source>
</evidence>
<evidence type="ECO:0008006" key="4">
    <source>
        <dbReference type="Google" id="ProtNLM"/>
    </source>
</evidence>
<dbReference type="EMBL" id="JAUSUC010000056">
    <property type="protein sequence ID" value="MDQ0216548.1"/>
    <property type="molecule type" value="Genomic_DNA"/>
</dbReference>
<keyword evidence="1" id="KW-0812">Transmembrane</keyword>
<protein>
    <recommendedName>
        <fullName evidence="4">YufK family protein</fullName>
    </recommendedName>
</protein>
<feature type="transmembrane region" description="Helical" evidence="1">
    <location>
        <begin position="105"/>
        <end position="138"/>
    </location>
</feature>
<name>A0AAJ1T0Y4_9BACI</name>
<evidence type="ECO:0000313" key="3">
    <source>
        <dbReference type="Proteomes" id="UP001237207"/>
    </source>
</evidence>
<dbReference type="RefSeq" id="WP_307258612.1">
    <property type="nucleotide sequence ID" value="NZ_JAUSUC010000056.1"/>
</dbReference>
<organism evidence="2 3">
    <name type="scientific">Oikeobacillus pervagus</name>
    <dbReference type="NCBI Taxonomy" id="1325931"/>
    <lineage>
        <taxon>Bacteria</taxon>
        <taxon>Bacillati</taxon>
        <taxon>Bacillota</taxon>
        <taxon>Bacilli</taxon>
        <taxon>Bacillales</taxon>
        <taxon>Bacillaceae</taxon>
        <taxon>Oikeobacillus</taxon>
    </lineage>
</organism>